<dbReference type="Proteomes" id="UP000295188">
    <property type="component" value="Unassembled WGS sequence"/>
</dbReference>
<name>A0A4R3K3P0_9FIRM</name>
<dbReference type="InterPro" id="IPR000835">
    <property type="entry name" value="HTH_MarR-typ"/>
</dbReference>
<evidence type="ECO:0000259" key="1">
    <source>
        <dbReference type="PROSITE" id="PS50995"/>
    </source>
</evidence>
<dbReference type="PROSITE" id="PS50995">
    <property type="entry name" value="HTH_MARR_2"/>
    <property type="match status" value="1"/>
</dbReference>
<sequence>MKKQINVCPMQASRCNCMNLRRASRAITQFYDDTLKPSGLTITQLSLLRHLEMVEVATISELAKMVQIDRTTLNRNMKPLIREGFIDIRQGKDSRTRQISLTLQGKDAAAKGWKLWKVAQKKIEKYMGNTELAKLVQLLLKLENIVYYDEKKQ</sequence>
<dbReference type="PANTHER" id="PTHR33164:SF105">
    <property type="entry name" value="TRANSCRIPTIONAL REPRESSOR PROTEIN-RELATED"/>
    <property type="match status" value="1"/>
</dbReference>
<dbReference type="SUPFAM" id="SSF46785">
    <property type="entry name" value="Winged helix' DNA-binding domain"/>
    <property type="match status" value="1"/>
</dbReference>
<feature type="domain" description="HTH marR-type" evidence="1">
    <location>
        <begin position="13"/>
        <end position="144"/>
    </location>
</feature>
<dbReference type="InterPro" id="IPR036390">
    <property type="entry name" value="WH_DNA-bd_sf"/>
</dbReference>
<protein>
    <submittedName>
        <fullName evidence="2">MarR family transcriptional regulator</fullName>
    </submittedName>
</protein>
<dbReference type="InterPro" id="IPR036388">
    <property type="entry name" value="WH-like_DNA-bd_sf"/>
</dbReference>
<dbReference type="EMBL" id="SMAA01000016">
    <property type="protein sequence ID" value="TCS77344.1"/>
    <property type="molecule type" value="Genomic_DNA"/>
</dbReference>
<organism evidence="2 3">
    <name type="scientific">Pectinatus cerevisiiphilus</name>
    <dbReference type="NCBI Taxonomy" id="86956"/>
    <lineage>
        <taxon>Bacteria</taxon>
        <taxon>Bacillati</taxon>
        <taxon>Bacillota</taxon>
        <taxon>Negativicutes</taxon>
        <taxon>Selenomonadales</taxon>
        <taxon>Selenomonadaceae</taxon>
        <taxon>Pectinatus</taxon>
    </lineage>
</organism>
<dbReference type="GO" id="GO:0003700">
    <property type="term" value="F:DNA-binding transcription factor activity"/>
    <property type="evidence" value="ECO:0007669"/>
    <property type="project" value="InterPro"/>
</dbReference>
<dbReference type="GO" id="GO:0006950">
    <property type="term" value="P:response to stress"/>
    <property type="evidence" value="ECO:0007669"/>
    <property type="project" value="TreeGrafter"/>
</dbReference>
<dbReference type="AlphaFoldDB" id="A0A4R3K3P0"/>
<accession>A0A4R3K3P0</accession>
<reference evidence="2 3" key="1">
    <citation type="submission" date="2019-03" db="EMBL/GenBank/DDBJ databases">
        <title>Genomic Encyclopedia of Type Strains, Phase IV (KMG-IV): sequencing the most valuable type-strain genomes for metagenomic binning, comparative biology and taxonomic classification.</title>
        <authorList>
            <person name="Goeker M."/>
        </authorList>
    </citation>
    <scope>NUCLEOTIDE SEQUENCE [LARGE SCALE GENOMIC DNA]</scope>
    <source>
        <strain evidence="2 3">DSM 20467</strain>
    </source>
</reference>
<dbReference type="SMART" id="SM00347">
    <property type="entry name" value="HTH_MARR"/>
    <property type="match status" value="1"/>
</dbReference>
<comment type="caution">
    <text evidence="2">The sequence shown here is derived from an EMBL/GenBank/DDBJ whole genome shotgun (WGS) entry which is preliminary data.</text>
</comment>
<dbReference type="Pfam" id="PF12802">
    <property type="entry name" value="MarR_2"/>
    <property type="match status" value="1"/>
</dbReference>
<dbReference type="PRINTS" id="PR00598">
    <property type="entry name" value="HTHMARR"/>
</dbReference>
<proteinExistence type="predicted"/>
<dbReference type="PANTHER" id="PTHR33164">
    <property type="entry name" value="TRANSCRIPTIONAL REGULATOR, MARR FAMILY"/>
    <property type="match status" value="1"/>
</dbReference>
<keyword evidence="3" id="KW-1185">Reference proteome</keyword>
<gene>
    <name evidence="2" type="ORF">EDC37_1168</name>
</gene>
<evidence type="ECO:0000313" key="2">
    <source>
        <dbReference type="EMBL" id="TCS77344.1"/>
    </source>
</evidence>
<dbReference type="InterPro" id="IPR039422">
    <property type="entry name" value="MarR/SlyA-like"/>
</dbReference>
<evidence type="ECO:0000313" key="3">
    <source>
        <dbReference type="Proteomes" id="UP000295188"/>
    </source>
</evidence>
<dbReference type="Gene3D" id="1.10.10.10">
    <property type="entry name" value="Winged helix-like DNA-binding domain superfamily/Winged helix DNA-binding domain"/>
    <property type="match status" value="1"/>
</dbReference>
<dbReference type="RefSeq" id="WP_243642183.1">
    <property type="nucleotide sequence ID" value="NZ_SMAA01000016.1"/>
</dbReference>